<reference evidence="1" key="1">
    <citation type="journal article" date="2022" name="bioRxiv">
        <title>Sequencing and chromosome-scale assembly of the giantPleurodeles waltlgenome.</title>
        <authorList>
            <person name="Brown T."/>
            <person name="Elewa A."/>
            <person name="Iarovenko S."/>
            <person name="Subramanian E."/>
            <person name="Araus A.J."/>
            <person name="Petzold A."/>
            <person name="Susuki M."/>
            <person name="Suzuki K.-i.T."/>
            <person name="Hayashi T."/>
            <person name="Toyoda A."/>
            <person name="Oliveira C."/>
            <person name="Osipova E."/>
            <person name="Leigh N.D."/>
            <person name="Simon A."/>
            <person name="Yun M.H."/>
        </authorList>
    </citation>
    <scope>NUCLEOTIDE SEQUENCE</scope>
    <source>
        <strain evidence="1">20211129_DDA</strain>
        <tissue evidence="1">Liver</tissue>
    </source>
</reference>
<accession>A0AAV7PL38</accession>
<dbReference type="AlphaFoldDB" id="A0AAV7PL38"/>
<evidence type="ECO:0000313" key="1">
    <source>
        <dbReference type="EMBL" id="KAJ1128978.1"/>
    </source>
</evidence>
<proteinExistence type="predicted"/>
<evidence type="ECO:0000313" key="2">
    <source>
        <dbReference type="Proteomes" id="UP001066276"/>
    </source>
</evidence>
<protein>
    <submittedName>
        <fullName evidence="1">Uncharacterized protein</fullName>
    </submittedName>
</protein>
<sequence length="138" mass="15314">MAKWGPDRIPGPREEAGVGVGRQAVGGELGSGWEDDALLKFLTLNGEQQRAKMVVLAVLQACTPENDRLKIWMNLSRRMDLGAVSGTDPRSPESLEHRDLTKHTNRSVSICHLPDKYRRAMHMYGPRLARASSCGRGY</sequence>
<organism evidence="1 2">
    <name type="scientific">Pleurodeles waltl</name>
    <name type="common">Iberian ribbed newt</name>
    <dbReference type="NCBI Taxonomy" id="8319"/>
    <lineage>
        <taxon>Eukaryota</taxon>
        <taxon>Metazoa</taxon>
        <taxon>Chordata</taxon>
        <taxon>Craniata</taxon>
        <taxon>Vertebrata</taxon>
        <taxon>Euteleostomi</taxon>
        <taxon>Amphibia</taxon>
        <taxon>Batrachia</taxon>
        <taxon>Caudata</taxon>
        <taxon>Salamandroidea</taxon>
        <taxon>Salamandridae</taxon>
        <taxon>Pleurodelinae</taxon>
        <taxon>Pleurodeles</taxon>
    </lineage>
</organism>
<dbReference type="Proteomes" id="UP001066276">
    <property type="component" value="Chromosome 7"/>
</dbReference>
<name>A0AAV7PL38_PLEWA</name>
<comment type="caution">
    <text evidence="1">The sequence shown here is derived from an EMBL/GenBank/DDBJ whole genome shotgun (WGS) entry which is preliminary data.</text>
</comment>
<keyword evidence="2" id="KW-1185">Reference proteome</keyword>
<dbReference type="EMBL" id="JANPWB010000011">
    <property type="protein sequence ID" value="KAJ1128978.1"/>
    <property type="molecule type" value="Genomic_DNA"/>
</dbReference>
<gene>
    <name evidence="1" type="ORF">NDU88_007349</name>
</gene>